<evidence type="ECO:0000313" key="3">
    <source>
        <dbReference type="Proteomes" id="UP001612741"/>
    </source>
</evidence>
<evidence type="ECO:0000313" key="2">
    <source>
        <dbReference type="EMBL" id="MFI6505864.1"/>
    </source>
</evidence>
<dbReference type="Proteomes" id="UP001612741">
    <property type="component" value="Unassembled WGS sequence"/>
</dbReference>
<keyword evidence="3" id="KW-1185">Reference proteome</keyword>
<accession>A0ABW7ZFW1</accession>
<dbReference type="RefSeq" id="WP_397092283.1">
    <property type="nucleotide sequence ID" value="NZ_JBITGY010000025.1"/>
</dbReference>
<dbReference type="EMBL" id="JBITGY010000025">
    <property type="protein sequence ID" value="MFI6505864.1"/>
    <property type="molecule type" value="Genomic_DNA"/>
</dbReference>
<organism evidence="2 3">
    <name type="scientific">Nonomuraea typhae</name>
    <dbReference type="NCBI Taxonomy" id="2603600"/>
    <lineage>
        <taxon>Bacteria</taxon>
        <taxon>Bacillati</taxon>
        <taxon>Actinomycetota</taxon>
        <taxon>Actinomycetes</taxon>
        <taxon>Streptosporangiales</taxon>
        <taxon>Streptosporangiaceae</taxon>
        <taxon>Nonomuraea</taxon>
    </lineage>
</organism>
<comment type="caution">
    <text evidence="2">The sequence shown here is derived from an EMBL/GenBank/DDBJ whole genome shotgun (WGS) entry which is preliminary data.</text>
</comment>
<sequence>MTAQKKPRHDVVGAKQPTNSQIGPEDLAPMKLVYVEGNPVPYLAAGQGPVILAELLLRDFEGKPIARFIAEPLPVGIEKSLPTEPQPPLTHPLVLALHNPVSGPPSGGYCVYRKEEPSGAWQKRTV</sequence>
<name>A0ABW7ZFW1_9ACTN</name>
<proteinExistence type="predicted"/>
<reference evidence="2 3" key="1">
    <citation type="submission" date="2024-10" db="EMBL/GenBank/DDBJ databases">
        <title>The Natural Products Discovery Center: Release of the First 8490 Sequenced Strains for Exploring Actinobacteria Biosynthetic Diversity.</title>
        <authorList>
            <person name="Kalkreuter E."/>
            <person name="Kautsar S.A."/>
            <person name="Yang D."/>
            <person name="Bader C.D."/>
            <person name="Teijaro C.N."/>
            <person name="Fluegel L."/>
            <person name="Davis C.M."/>
            <person name="Simpson J.R."/>
            <person name="Lauterbach L."/>
            <person name="Steele A.D."/>
            <person name="Gui C."/>
            <person name="Meng S."/>
            <person name="Li G."/>
            <person name="Viehrig K."/>
            <person name="Ye F."/>
            <person name="Su P."/>
            <person name="Kiefer A.F."/>
            <person name="Nichols A."/>
            <person name="Cepeda A.J."/>
            <person name="Yan W."/>
            <person name="Fan B."/>
            <person name="Jiang Y."/>
            <person name="Adhikari A."/>
            <person name="Zheng C.-J."/>
            <person name="Schuster L."/>
            <person name="Cowan T.M."/>
            <person name="Smanski M.J."/>
            <person name="Chevrette M.G."/>
            <person name="De Carvalho L.P.S."/>
            <person name="Shen B."/>
        </authorList>
    </citation>
    <scope>NUCLEOTIDE SEQUENCE [LARGE SCALE GENOMIC DNA]</scope>
    <source>
        <strain evidence="2 3">NPDC050545</strain>
    </source>
</reference>
<protein>
    <submittedName>
        <fullName evidence="2">Uncharacterized protein</fullName>
    </submittedName>
</protein>
<evidence type="ECO:0000256" key="1">
    <source>
        <dbReference type="SAM" id="MobiDB-lite"/>
    </source>
</evidence>
<feature type="region of interest" description="Disordered" evidence="1">
    <location>
        <begin position="1"/>
        <end position="25"/>
    </location>
</feature>
<gene>
    <name evidence="2" type="ORF">ACIBG2_51410</name>
</gene>